<dbReference type="Proteomes" id="UP000593574">
    <property type="component" value="Unassembled WGS sequence"/>
</dbReference>
<evidence type="ECO:0000313" key="1">
    <source>
        <dbReference type="EMBL" id="MBA0731384.1"/>
    </source>
</evidence>
<reference evidence="1 2" key="1">
    <citation type="journal article" date="2019" name="Genome Biol. Evol.">
        <title>Insights into the evolution of the New World diploid cottons (Gossypium, subgenus Houzingenia) based on genome sequencing.</title>
        <authorList>
            <person name="Grover C.E."/>
            <person name="Arick M.A. 2nd"/>
            <person name="Thrash A."/>
            <person name="Conover J.L."/>
            <person name="Sanders W.S."/>
            <person name="Peterson D.G."/>
            <person name="Frelichowski J.E."/>
            <person name="Scheffler J.A."/>
            <person name="Scheffler B.E."/>
            <person name="Wendel J.F."/>
        </authorList>
    </citation>
    <scope>NUCLEOTIDE SEQUENCE [LARGE SCALE GENOMIC DNA]</scope>
    <source>
        <strain evidence="1">4</strain>
        <tissue evidence="1">Leaf</tissue>
    </source>
</reference>
<name>A0A7J9B6Y6_9ROSI</name>
<dbReference type="AlphaFoldDB" id="A0A7J9B6Y6"/>
<evidence type="ECO:0000313" key="2">
    <source>
        <dbReference type="Proteomes" id="UP000593574"/>
    </source>
</evidence>
<organism evidence="1 2">
    <name type="scientific">Gossypium laxum</name>
    <dbReference type="NCBI Taxonomy" id="34288"/>
    <lineage>
        <taxon>Eukaryota</taxon>
        <taxon>Viridiplantae</taxon>
        <taxon>Streptophyta</taxon>
        <taxon>Embryophyta</taxon>
        <taxon>Tracheophyta</taxon>
        <taxon>Spermatophyta</taxon>
        <taxon>Magnoliopsida</taxon>
        <taxon>eudicotyledons</taxon>
        <taxon>Gunneridae</taxon>
        <taxon>Pentapetalae</taxon>
        <taxon>rosids</taxon>
        <taxon>malvids</taxon>
        <taxon>Malvales</taxon>
        <taxon>Malvaceae</taxon>
        <taxon>Malvoideae</taxon>
        <taxon>Gossypium</taxon>
    </lineage>
</organism>
<dbReference type="EMBL" id="JABEZV010449475">
    <property type="protein sequence ID" value="MBA0731384.1"/>
    <property type="molecule type" value="Genomic_DNA"/>
</dbReference>
<sequence length="21" mass="2296">MGGLTIRCREEIFVGLTSSLL</sequence>
<proteinExistence type="predicted"/>
<comment type="caution">
    <text evidence="1">The sequence shown here is derived from an EMBL/GenBank/DDBJ whole genome shotgun (WGS) entry which is preliminary data.</text>
</comment>
<keyword evidence="2" id="KW-1185">Reference proteome</keyword>
<protein>
    <submittedName>
        <fullName evidence="1">Uncharacterized protein</fullName>
    </submittedName>
</protein>
<accession>A0A7J9B6Y6</accession>
<gene>
    <name evidence="1" type="ORF">Golax_025978</name>
</gene>